<reference evidence="1 2" key="1">
    <citation type="submission" date="2017-12" db="EMBL/GenBank/DDBJ databases">
        <title>Sequencing the genomes of 1000 Actinobacteria strains.</title>
        <authorList>
            <person name="Klenk H.-P."/>
        </authorList>
    </citation>
    <scope>NUCLEOTIDE SEQUENCE [LARGE SCALE GENOMIC DNA]</scope>
    <source>
        <strain evidence="1 2">DSM 44489</strain>
    </source>
</reference>
<evidence type="ECO:0000313" key="1">
    <source>
        <dbReference type="EMBL" id="PKV77315.1"/>
    </source>
</evidence>
<name>A0A2N3V6R8_9NOCA</name>
<dbReference type="EMBL" id="PJMW01000002">
    <property type="protein sequence ID" value="PKV77315.1"/>
    <property type="molecule type" value="Genomic_DNA"/>
</dbReference>
<comment type="caution">
    <text evidence="1">The sequence shown here is derived from an EMBL/GenBank/DDBJ whole genome shotgun (WGS) entry which is preliminary data.</text>
</comment>
<gene>
    <name evidence="1" type="ORF">ATK86_1645</name>
</gene>
<accession>A0A2N3V6R8</accession>
<evidence type="ECO:0000313" key="2">
    <source>
        <dbReference type="Proteomes" id="UP000233766"/>
    </source>
</evidence>
<dbReference type="Proteomes" id="UP000233766">
    <property type="component" value="Unassembled WGS sequence"/>
</dbReference>
<organism evidence="1 2">
    <name type="scientific">Nocardia fluminea</name>
    <dbReference type="NCBI Taxonomy" id="134984"/>
    <lineage>
        <taxon>Bacteria</taxon>
        <taxon>Bacillati</taxon>
        <taxon>Actinomycetota</taxon>
        <taxon>Actinomycetes</taxon>
        <taxon>Mycobacteriales</taxon>
        <taxon>Nocardiaceae</taxon>
        <taxon>Nocardia</taxon>
    </lineage>
</organism>
<dbReference type="OrthoDB" id="3699207at2"/>
<proteinExistence type="predicted"/>
<keyword evidence="2" id="KW-1185">Reference proteome</keyword>
<sequence>MSYALHELPDLSSLGGEWTTVTVADCAFGTPVQVGRAMFPDHEWPFEPRNCRCWDMPGAWYLDGYVLICLGCGVDGT</sequence>
<dbReference type="AlphaFoldDB" id="A0A2N3V6R8"/>
<protein>
    <submittedName>
        <fullName evidence="1">Uncharacterized protein</fullName>
    </submittedName>
</protein>
<dbReference type="RefSeq" id="WP_101464006.1">
    <property type="nucleotide sequence ID" value="NZ_PJMW01000002.1"/>
</dbReference>